<accession>A0AC35U5Z3</accession>
<protein>
    <submittedName>
        <fullName evidence="2">Guanylate cyclase</fullName>
    </submittedName>
</protein>
<evidence type="ECO:0000313" key="2">
    <source>
        <dbReference type="WBParaSite" id="RSKR_0000803100.1"/>
    </source>
</evidence>
<dbReference type="Proteomes" id="UP000095286">
    <property type="component" value="Unplaced"/>
</dbReference>
<organism evidence="1 2">
    <name type="scientific">Rhabditophanes sp. KR3021</name>
    <dbReference type="NCBI Taxonomy" id="114890"/>
    <lineage>
        <taxon>Eukaryota</taxon>
        <taxon>Metazoa</taxon>
        <taxon>Ecdysozoa</taxon>
        <taxon>Nematoda</taxon>
        <taxon>Chromadorea</taxon>
        <taxon>Rhabditida</taxon>
        <taxon>Tylenchina</taxon>
        <taxon>Panagrolaimomorpha</taxon>
        <taxon>Strongyloidoidea</taxon>
        <taxon>Alloionematidae</taxon>
        <taxon>Rhabditophanes</taxon>
    </lineage>
</organism>
<name>A0AC35U5Z3_9BILA</name>
<evidence type="ECO:0000313" key="1">
    <source>
        <dbReference type="Proteomes" id="UP000095286"/>
    </source>
</evidence>
<proteinExistence type="predicted"/>
<reference evidence="2" key="1">
    <citation type="submission" date="2016-11" db="UniProtKB">
        <authorList>
            <consortium name="WormBaseParasite"/>
        </authorList>
    </citation>
    <scope>IDENTIFICATION</scope>
    <source>
        <strain evidence="2">KR3021</strain>
    </source>
</reference>
<dbReference type="WBParaSite" id="RSKR_0000803100.1">
    <property type="protein sequence ID" value="RSKR_0000803100.1"/>
    <property type="gene ID" value="RSKR_0000803100"/>
</dbReference>
<sequence length="1577" mass="173312">MTKLNLAVFLFFFRLLSSIETNITIQEVDATSESKNITTVSRNNSNIAAPTIETQESLLNGSSIRKGKGLIIKVGHIGAANAMPGAEKVLDMCRKELWRDGILDDNFDVEIINARACGESFEGVAVAANMFHVQNVKAFIGPYCTSEMDATAKMAAFWNVPIVGYMAASNVFSDKTIYKTLSRISIRTTNSLAVAVCSTIKHYGWKNIAVVTNTGSLAFERMTAFEENFHLNSINVLRKITFDETADAKTIINSGIMNDIKSSARIIICVFSHTRDMTKEFMSAVVQSKMDTSDFVYIIPWIQGEAKETAPWIGDDGQIIQNIKNLFSNSFIIDDTNGFDQTLITPFREKMKKNNLDIDELDLTNIYGYIHIYDALKAYSLVAKQLLSETPGNTSIVNNGRAIWNRMRRFSFPGLISIDGTSTGTVLMDDLAERAATYGAFYVTPNKDEVIKMVELEPVLIPVCDGLKTKTGCYEMKITDIGTGFWPSIDGKFPPDQPVCGFRNEKCDYTLYIIFCVIAILIVILIITALATARYLENRALASTPWRVFRDDLRTINEDEIRSMLSIGSSKTKISNMSKFVKNHAIVGTSLHTSYHVYPQKRMISFIRDDIKLLSQMKQIVHDNLNPFIGMSFNEKDELLLLWKFCSRGTLQDMINNENVSLDSKFHAAFVRDITCGLDYLHSSQIGYHGSLTTWACLVDRSWNVKLTDYGIANPIERWTKEGMIKPEQCKSDDEKASAMQKTSALYCAPETLKMTEQNHRRGMDQAWLQSSSARRQAADIYAFGIIMYEVLFRKLPFPDEADLNEVVTQLKSSNSIIRPTIIDDRSTIHPDLAALLLDCWNINPEIRPTIRRVRLNTEHYLKVKGSLVDQMIRTMEQYANNLEKVVQERTGMLEDANVRADKLLSQLLPPFVSNELKMGRSVPPKMFDQSSVMFTDICDFSQICSATTPFNIVALLNDLYSGFDTIIAKFDSYKVETIGSTQLIVSGIPMENGRNHIANLSDLALHFIEFVKTYKIPHKKEQKLTICIGIHTGPVAAGVVGLAAPRYCLFGDTVNTSSRMETTGVSSQIQVSDTFNEKLNKYFPEFNTKLRGAIDVKGKGLINTYFLVGKNDIQLTEPLPAEFANNFVSPCLKSNPTDPGTVEPTPCPAKATEAKLFLDPSMSNARTNADNGQVAGTACPACLGMAYYPDGGNANWQPYTAGQETAVNTYTCPAETPMTICTPDGDCYTSNDLPMSLILYPLCSGGTCTVYGIMETTSVDRGLGFVNAAGSVIYDGIDANDPSGVVNPINTHPPIAAISCGVNPIATKYPSNPSITTVEPTTDLTTTDLTTTDLTTTEFTTTDLTTTDATTTELTTTELTTTELTTTELTTTELTTTELTTTELTTTELTTTEEPTTTTVEPEVCPEVPGKAFLLTDAYFASQQADWQADPNGAASNFYGNVIPGESCNAACTNAHVYTGNTDAVTTPEALSTSGEYQCQAGVIMTVCISKTECFKAEPGNPDPFLLNIVPYCDAAGVCTMKAIGGTNELKNPTNGNVIVGPDTGYTPDGDPDFSTSPSIYSVSCGGETVPPSCIP</sequence>